<feature type="region of interest" description="Disordered" evidence="7">
    <location>
        <begin position="213"/>
        <end position="233"/>
    </location>
</feature>
<dbReference type="Gene3D" id="1.10.10.10">
    <property type="entry name" value="Winged helix-like DNA-binding domain superfamily/Winged helix DNA-binding domain"/>
    <property type="match status" value="1"/>
</dbReference>
<dbReference type="Pfam" id="PF23598">
    <property type="entry name" value="LRR_14"/>
    <property type="match status" value="1"/>
</dbReference>
<dbReference type="Pfam" id="PF18052">
    <property type="entry name" value="Rx_N"/>
    <property type="match status" value="1"/>
</dbReference>
<dbReference type="Gene3D" id="3.40.50.300">
    <property type="entry name" value="P-loop containing nucleotide triphosphate hydrolases"/>
    <property type="match status" value="1"/>
</dbReference>
<dbReference type="Gene3D" id="1.10.8.430">
    <property type="entry name" value="Helical domain of apoptotic protease-activating factors"/>
    <property type="match status" value="1"/>
</dbReference>
<dbReference type="SUPFAM" id="SSF52058">
    <property type="entry name" value="L domain-like"/>
    <property type="match status" value="1"/>
</dbReference>
<evidence type="ECO:0000256" key="1">
    <source>
        <dbReference type="ARBA" id="ARBA00008894"/>
    </source>
</evidence>
<feature type="domain" description="Disease resistance protein winged helix" evidence="10">
    <location>
        <begin position="506"/>
        <end position="574"/>
    </location>
</feature>
<dbReference type="GO" id="GO:0002758">
    <property type="term" value="P:innate immune response-activating signaling pathway"/>
    <property type="evidence" value="ECO:0007669"/>
    <property type="project" value="UniProtKB-ARBA"/>
</dbReference>
<keyword evidence="6" id="KW-0067">ATP-binding</keyword>
<evidence type="ECO:0000259" key="9">
    <source>
        <dbReference type="Pfam" id="PF18052"/>
    </source>
</evidence>
<dbReference type="SUPFAM" id="SSF52540">
    <property type="entry name" value="P-loop containing nucleoside triphosphate hydrolases"/>
    <property type="match status" value="1"/>
</dbReference>
<dbReference type="FunFam" id="3.40.50.300:FF:001091">
    <property type="entry name" value="Probable disease resistance protein At1g61300"/>
    <property type="match status" value="1"/>
</dbReference>
<dbReference type="FunFam" id="1.10.10.10:FF:000322">
    <property type="entry name" value="Probable disease resistance protein At1g63360"/>
    <property type="match status" value="1"/>
</dbReference>
<gene>
    <name evidence="12" type="primary">RGA3_49</name>
    <name evidence="12" type="ORF">g.3008</name>
</gene>
<dbReference type="Gene3D" id="1.20.5.4130">
    <property type="match status" value="1"/>
</dbReference>
<evidence type="ECO:0000259" key="8">
    <source>
        <dbReference type="Pfam" id="PF00931"/>
    </source>
</evidence>
<evidence type="ECO:0000256" key="2">
    <source>
        <dbReference type="ARBA" id="ARBA00022614"/>
    </source>
</evidence>
<dbReference type="EMBL" id="GDJX01024803">
    <property type="protein sequence ID" value="JAT43133.1"/>
    <property type="molecule type" value="Transcribed_RNA"/>
</dbReference>
<dbReference type="InterPro" id="IPR055414">
    <property type="entry name" value="LRR_R13L4/SHOC2-like"/>
</dbReference>
<feature type="region of interest" description="Disordered" evidence="7">
    <location>
        <begin position="66"/>
        <end position="89"/>
    </location>
</feature>
<dbReference type="GO" id="GO:0005524">
    <property type="term" value="F:ATP binding"/>
    <property type="evidence" value="ECO:0007669"/>
    <property type="project" value="UniProtKB-KW"/>
</dbReference>
<comment type="similarity">
    <text evidence="1">Belongs to the disease resistance NB-LRR family.</text>
</comment>
<dbReference type="InterPro" id="IPR042197">
    <property type="entry name" value="Apaf_helical"/>
</dbReference>
<evidence type="ECO:0000256" key="5">
    <source>
        <dbReference type="ARBA" id="ARBA00022821"/>
    </source>
</evidence>
<feature type="domain" description="NB-ARC" evidence="8">
    <location>
        <begin position="246"/>
        <end position="420"/>
    </location>
</feature>
<keyword evidence="4" id="KW-0547">Nucleotide-binding</keyword>
<evidence type="ECO:0000313" key="12">
    <source>
        <dbReference type="EMBL" id="JAT43133.1"/>
    </source>
</evidence>
<name>A0A1D1XL85_9ARAE</name>
<dbReference type="InterPro" id="IPR032675">
    <property type="entry name" value="LRR_dom_sf"/>
</dbReference>
<evidence type="ECO:0000256" key="7">
    <source>
        <dbReference type="SAM" id="MobiDB-lite"/>
    </source>
</evidence>
<sequence length="727" mass="82273">SDSLLRVSPKALLSSGLVVLPSPASDPPPSSAGSATLRNHRQQQQQQLMASTFLSTIHQRTRELNKWVQKQEGSSSSAPGSTPPPSLKDDLDALQRLLSRIEAVLHDAEEREILDDSVRLWLRDLRKVAYDADDVLDEYEYQRLRDEAQARIQDQVSPDVADQKRKSVEQVSGSTTTPPPSVDALYWDTIASKVKKIRGDFEEISEQRLSLGLRTEDGRRRHGNSGHPPPTSSVIDVFQAQMLGRERELDKLINGLLLSDQSSRSDLSVIPVVGMGGVGKTTLVQHVYNHPRICEGFGLRGWVCVSTHFDLTVLTKRIFESFTSTACDLTELDPIQRKLIEVLKGKRFLLVLDDVWNEEGELWDKLRAPLVYGEKGSAVISTTRSAIAARIMQTSGESICRLECLSYDSCWTIFQYYAFHGLNSSDSRELVEIGQKIVKRCGGLPLAARALGSMLRYESEVDSWENVLQSEIWDFDDRKGGILPALMLSYVHLPPHLKRCFVYCSLFSKDHRFQKDELVLLWVAQGFIQCKGRRQVEDIAATYVDELIHRSLFQYRDSEDTSTFVMHDLIHDLAQYNSRSEYCRIEREVLYDPSHTRHLSIATRSHDIAELLASLPSSTAGGLRTLHLFDVKEIRGLSNMLMSNLRGLRTLALSDQHIRELPDSVGELKHLRHLDLSGTDIAKLPQTLCNLHHLHTLLLRRCKHLDTLPEVVLKLANLRCLEYSRYL</sequence>
<organism evidence="12">
    <name type="scientific">Anthurium amnicola</name>
    <dbReference type="NCBI Taxonomy" id="1678845"/>
    <lineage>
        <taxon>Eukaryota</taxon>
        <taxon>Viridiplantae</taxon>
        <taxon>Streptophyta</taxon>
        <taxon>Embryophyta</taxon>
        <taxon>Tracheophyta</taxon>
        <taxon>Spermatophyta</taxon>
        <taxon>Magnoliopsida</taxon>
        <taxon>Liliopsida</taxon>
        <taxon>Araceae</taxon>
        <taxon>Pothoideae</taxon>
        <taxon>Potheae</taxon>
        <taxon>Anthurium</taxon>
    </lineage>
</organism>
<feature type="domain" description="Disease resistance R13L4/SHOC-2-like LRR" evidence="11">
    <location>
        <begin position="616"/>
        <end position="722"/>
    </location>
</feature>
<dbReference type="PRINTS" id="PR00364">
    <property type="entry name" value="DISEASERSIST"/>
</dbReference>
<dbReference type="AlphaFoldDB" id="A0A1D1XL85"/>
<dbReference type="PANTHER" id="PTHR36766">
    <property type="entry name" value="PLANT BROAD-SPECTRUM MILDEW RESISTANCE PROTEIN RPW8"/>
    <property type="match status" value="1"/>
</dbReference>
<dbReference type="InterPro" id="IPR027417">
    <property type="entry name" value="P-loop_NTPase"/>
</dbReference>
<dbReference type="InterPro" id="IPR036388">
    <property type="entry name" value="WH-like_DNA-bd_sf"/>
</dbReference>
<evidence type="ECO:0000256" key="4">
    <source>
        <dbReference type="ARBA" id="ARBA00022741"/>
    </source>
</evidence>
<dbReference type="Gene3D" id="3.80.10.10">
    <property type="entry name" value="Ribonuclease Inhibitor"/>
    <property type="match status" value="1"/>
</dbReference>
<dbReference type="InterPro" id="IPR002182">
    <property type="entry name" value="NB-ARC"/>
</dbReference>
<dbReference type="InterPro" id="IPR058922">
    <property type="entry name" value="WHD_DRP"/>
</dbReference>
<evidence type="ECO:0000259" key="11">
    <source>
        <dbReference type="Pfam" id="PF23598"/>
    </source>
</evidence>
<evidence type="ECO:0000259" key="10">
    <source>
        <dbReference type="Pfam" id="PF23559"/>
    </source>
</evidence>
<proteinExistence type="inferred from homology"/>
<reference evidence="12" key="1">
    <citation type="submission" date="2015-07" db="EMBL/GenBank/DDBJ databases">
        <title>Transcriptome Assembly of Anthurium amnicola.</title>
        <authorList>
            <person name="Suzuki J."/>
        </authorList>
    </citation>
    <scope>NUCLEOTIDE SEQUENCE</scope>
</reference>
<dbReference type="InterPro" id="IPR041118">
    <property type="entry name" value="Rx_N"/>
</dbReference>
<keyword evidence="2" id="KW-0433">Leucine-rich repeat</keyword>
<dbReference type="GO" id="GO:0042742">
    <property type="term" value="P:defense response to bacterium"/>
    <property type="evidence" value="ECO:0007669"/>
    <property type="project" value="UniProtKB-ARBA"/>
</dbReference>
<evidence type="ECO:0000256" key="6">
    <source>
        <dbReference type="ARBA" id="ARBA00022840"/>
    </source>
</evidence>
<evidence type="ECO:0000256" key="3">
    <source>
        <dbReference type="ARBA" id="ARBA00022737"/>
    </source>
</evidence>
<keyword evidence="5" id="KW-0611">Plant defense</keyword>
<dbReference type="Pfam" id="PF23559">
    <property type="entry name" value="WHD_DRP"/>
    <property type="match status" value="1"/>
</dbReference>
<dbReference type="PANTHER" id="PTHR36766:SF51">
    <property type="entry name" value="DISEASE RESISTANCE RPP13-LIKE PROTEIN 1"/>
    <property type="match status" value="1"/>
</dbReference>
<feature type="non-terminal residue" evidence="12">
    <location>
        <position position="1"/>
    </location>
</feature>
<feature type="region of interest" description="Disordered" evidence="7">
    <location>
        <begin position="18"/>
        <end position="45"/>
    </location>
</feature>
<feature type="region of interest" description="Disordered" evidence="7">
    <location>
        <begin position="153"/>
        <end position="181"/>
    </location>
</feature>
<dbReference type="GO" id="GO:0009626">
    <property type="term" value="P:plant-type hypersensitive response"/>
    <property type="evidence" value="ECO:0007669"/>
    <property type="project" value="UniProtKB-ARBA"/>
</dbReference>
<dbReference type="Pfam" id="PF00931">
    <property type="entry name" value="NB-ARC"/>
    <property type="match status" value="1"/>
</dbReference>
<dbReference type="GO" id="GO:0043531">
    <property type="term" value="F:ADP binding"/>
    <property type="evidence" value="ECO:0007669"/>
    <property type="project" value="InterPro"/>
</dbReference>
<feature type="domain" description="Disease resistance N-terminal" evidence="9">
    <location>
        <begin position="86"/>
        <end position="149"/>
    </location>
</feature>
<keyword evidence="3" id="KW-0677">Repeat</keyword>
<accession>A0A1D1XL85</accession>
<protein>
    <submittedName>
        <fullName evidence="12">Putative disease resistance protein RGA3</fullName>
    </submittedName>
</protein>